<accession>A0A146KD51</accession>
<proteinExistence type="predicted"/>
<dbReference type="EMBL" id="GDID01001856">
    <property type="protein sequence ID" value="JAP94750.1"/>
    <property type="molecule type" value="Transcribed_RNA"/>
</dbReference>
<gene>
    <name evidence="1" type="ORF">TPC1_12491</name>
</gene>
<dbReference type="Gene3D" id="3.40.50.300">
    <property type="entry name" value="P-loop containing nucleotide triphosphate hydrolases"/>
    <property type="match status" value="1"/>
</dbReference>
<reference evidence="1" key="1">
    <citation type="submission" date="2015-07" db="EMBL/GenBank/DDBJ databases">
        <title>Adaptation to a free-living lifestyle via gene acquisitions in the diplomonad Trepomonas sp. PC1.</title>
        <authorList>
            <person name="Xu F."/>
            <person name="Jerlstrom-Hultqvist J."/>
            <person name="Kolisko M."/>
            <person name="Simpson A.G.B."/>
            <person name="Roger A.J."/>
            <person name="Svard S.G."/>
            <person name="Andersson J.O."/>
        </authorList>
    </citation>
    <scope>NUCLEOTIDE SEQUENCE</scope>
    <source>
        <strain evidence="1">PC1</strain>
    </source>
</reference>
<name>A0A146KD51_9EUKA</name>
<sequence length="278" mass="32141">ISLQFTLGNGYHSGKSAFLAQLVDKKYDEHRFHMGVFRQLSIKNESTDINIRFLGSHGSERYIKPPPILYRNSDFLFVCIDLTRNFNEQIAELRVQLQMLSYGKHRNFIVLGLKCDIQLIEDPIKQFCLQNNFDYLSVSAKTGQNVQTALKMALDKLNLNRKAFKSQDFDLNAFSSMKRTILAFYGSESDLQKVKSCFVEKDGKKLLLTKNVIVQFELGQQVYVCSQFDERMAKQAKIVLMVRGVRKQMLMQLDKPVFVVNCDKDIKGMFERMMAVLE</sequence>
<dbReference type="GO" id="GO:0005525">
    <property type="term" value="F:GTP binding"/>
    <property type="evidence" value="ECO:0007669"/>
    <property type="project" value="InterPro"/>
</dbReference>
<dbReference type="GO" id="GO:0003924">
    <property type="term" value="F:GTPase activity"/>
    <property type="evidence" value="ECO:0007669"/>
    <property type="project" value="InterPro"/>
</dbReference>
<protein>
    <submittedName>
        <fullName evidence="1">Rab-like protein</fullName>
    </submittedName>
</protein>
<dbReference type="InterPro" id="IPR001806">
    <property type="entry name" value="Small_GTPase"/>
</dbReference>
<evidence type="ECO:0000313" key="1">
    <source>
        <dbReference type="EMBL" id="JAP94750.1"/>
    </source>
</evidence>
<dbReference type="PRINTS" id="PR00449">
    <property type="entry name" value="RASTRNSFRMNG"/>
</dbReference>
<dbReference type="InterPro" id="IPR027417">
    <property type="entry name" value="P-loop_NTPase"/>
</dbReference>
<dbReference type="AlphaFoldDB" id="A0A146KD51"/>
<feature type="non-terminal residue" evidence="1">
    <location>
        <position position="1"/>
    </location>
</feature>
<dbReference type="SUPFAM" id="SSF52540">
    <property type="entry name" value="P-loop containing nucleoside triphosphate hydrolases"/>
    <property type="match status" value="1"/>
</dbReference>
<organism evidence="1">
    <name type="scientific">Trepomonas sp. PC1</name>
    <dbReference type="NCBI Taxonomy" id="1076344"/>
    <lineage>
        <taxon>Eukaryota</taxon>
        <taxon>Metamonada</taxon>
        <taxon>Diplomonadida</taxon>
        <taxon>Hexamitidae</taxon>
        <taxon>Hexamitinae</taxon>
        <taxon>Trepomonas</taxon>
    </lineage>
</organism>
<dbReference type="Pfam" id="PF00071">
    <property type="entry name" value="Ras"/>
    <property type="match status" value="1"/>
</dbReference>